<dbReference type="STRING" id="29354.IO98_00395"/>
<reference evidence="1 2" key="1">
    <citation type="submission" date="2014-07" db="EMBL/GenBank/DDBJ databases">
        <title>Draft genome of Clostridium celerecrescens 152B isolated from sediments associated with methane hydrate from Krishna Godavari basin.</title>
        <authorList>
            <person name="Honkalas V.S."/>
            <person name="Dabir A.P."/>
            <person name="Arora P."/>
            <person name="Dhakephalkar P.K."/>
        </authorList>
    </citation>
    <scope>NUCLEOTIDE SEQUENCE [LARGE SCALE GENOMIC DNA]</scope>
    <source>
        <strain evidence="1 2">152B</strain>
    </source>
</reference>
<dbReference type="Proteomes" id="UP000028525">
    <property type="component" value="Unassembled WGS sequence"/>
</dbReference>
<dbReference type="InterPro" id="IPR010843">
    <property type="entry name" value="Uncharacterised_AroM"/>
</dbReference>
<accession>A0A084JRU3</accession>
<dbReference type="NCBIfam" id="NF007788">
    <property type="entry name" value="PRK10481.1"/>
    <property type="match status" value="1"/>
</dbReference>
<name>A0A084JRU3_9FIRM</name>
<dbReference type="Pfam" id="PF07302">
    <property type="entry name" value="AroM"/>
    <property type="match status" value="1"/>
</dbReference>
<keyword evidence="2" id="KW-1185">Reference proteome</keyword>
<evidence type="ECO:0000313" key="1">
    <source>
        <dbReference type="EMBL" id="KEZ91677.1"/>
    </source>
</evidence>
<dbReference type="RefSeq" id="WP_038276994.1">
    <property type="nucleotide sequence ID" value="NZ_JPME01000002.1"/>
</dbReference>
<evidence type="ECO:0000313" key="2">
    <source>
        <dbReference type="Proteomes" id="UP000028525"/>
    </source>
</evidence>
<dbReference type="EMBL" id="JPME01000002">
    <property type="protein sequence ID" value="KEZ91677.1"/>
    <property type="molecule type" value="Genomic_DNA"/>
</dbReference>
<dbReference type="AlphaFoldDB" id="A0A084JRU3"/>
<gene>
    <name evidence="1" type="ORF">IO98_00395</name>
</gene>
<dbReference type="OrthoDB" id="9798683at2"/>
<comment type="caution">
    <text evidence="1">The sequence shown here is derived from an EMBL/GenBank/DDBJ whole genome shotgun (WGS) entry which is preliminary data.</text>
</comment>
<organism evidence="1 2">
    <name type="scientific">Lacrimispora celerecrescens</name>
    <dbReference type="NCBI Taxonomy" id="29354"/>
    <lineage>
        <taxon>Bacteria</taxon>
        <taxon>Bacillati</taxon>
        <taxon>Bacillota</taxon>
        <taxon>Clostridia</taxon>
        <taxon>Lachnospirales</taxon>
        <taxon>Lachnospiraceae</taxon>
        <taxon>Lacrimispora</taxon>
    </lineage>
</organism>
<proteinExistence type="predicted"/>
<sequence>MKIGAITVGQSPRTDVTEDIMDIFNGKAEVLERGGLDGLTREQIEKFSPREGDYVLVSRLNDGTSVTFGERHIIPRIQHAIEELEEQGAAFIMMFCTGKFPDTLKAKVPLIYPCEILDRTVPLLTAASSILVVTPSPLQIAQSKKKWSRIVKKVKVVSGSPYGEWKELEETARLVRDTKADLVILDCIGFSRDMKRLFAEETGKPVILPRTLLARLVSELTDV</sequence>
<protein>
    <submittedName>
        <fullName evidence="1">AroM family protein</fullName>
    </submittedName>
</protein>